<evidence type="ECO:0000256" key="2">
    <source>
        <dbReference type="ARBA" id="ARBA00022540"/>
    </source>
</evidence>
<dbReference type="AlphaFoldDB" id="A0A058Z699"/>
<feature type="domain" description="PCI" evidence="4">
    <location>
        <begin position="25"/>
        <end position="195"/>
    </location>
</feature>
<keyword evidence="6" id="KW-1185">Reference proteome</keyword>
<dbReference type="Gene3D" id="1.10.10.10">
    <property type="entry name" value="Winged helix-like DNA-binding domain superfamily/Winged helix DNA-binding domain"/>
    <property type="match status" value="1"/>
</dbReference>
<evidence type="ECO:0000313" key="5">
    <source>
        <dbReference type="EMBL" id="KCV69646.1"/>
    </source>
</evidence>
<dbReference type="PANTHER" id="PTHR13022:SF0">
    <property type="entry name" value="EUKARYOTIC TRANSLATION INITIATION FACTOR 3 SUBUNIT K"/>
    <property type="match status" value="1"/>
</dbReference>
<evidence type="ECO:0000256" key="1">
    <source>
        <dbReference type="ARBA" id="ARBA00022490"/>
    </source>
</evidence>
<keyword evidence="3" id="KW-0648">Protein biosynthesis</keyword>
<dbReference type="STRING" id="691883.A0A058Z699"/>
<keyword evidence="2" id="KW-0396">Initiation factor</keyword>
<dbReference type="OMA" id="GDDLCAD"/>
<dbReference type="GeneID" id="20528787"/>
<dbReference type="eggNOG" id="KOG3252">
    <property type="taxonomic scope" value="Eukaryota"/>
</dbReference>
<dbReference type="EMBL" id="KB932206">
    <property type="protein sequence ID" value="KCV69646.1"/>
    <property type="molecule type" value="Genomic_DNA"/>
</dbReference>
<evidence type="ECO:0000313" key="6">
    <source>
        <dbReference type="Proteomes" id="UP000030693"/>
    </source>
</evidence>
<dbReference type="GO" id="GO:0005852">
    <property type="term" value="C:eukaryotic translation initiation factor 3 complex"/>
    <property type="evidence" value="ECO:0007669"/>
    <property type="project" value="InterPro"/>
</dbReference>
<keyword evidence="1" id="KW-0963">Cytoplasm</keyword>
<dbReference type="PROSITE" id="PS50250">
    <property type="entry name" value="PCI"/>
    <property type="match status" value="1"/>
</dbReference>
<dbReference type="GO" id="GO:0006446">
    <property type="term" value="P:regulation of translational initiation"/>
    <property type="evidence" value="ECO:0007669"/>
    <property type="project" value="InterPro"/>
</dbReference>
<dbReference type="InterPro" id="IPR016020">
    <property type="entry name" value="Transl_init_fac_sub12_N_euk"/>
</dbReference>
<dbReference type="InterPro" id="IPR036388">
    <property type="entry name" value="WH-like_DNA-bd_sf"/>
</dbReference>
<dbReference type="Pfam" id="PF10075">
    <property type="entry name" value="CSN8_PSD8_EIF3K"/>
    <property type="match status" value="1"/>
</dbReference>
<dbReference type="SUPFAM" id="SSF48371">
    <property type="entry name" value="ARM repeat"/>
    <property type="match status" value="1"/>
</dbReference>
<dbReference type="InterPro" id="IPR033464">
    <property type="entry name" value="CSN8_PSD8_EIF3K"/>
</dbReference>
<dbReference type="InterPro" id="IPR009374">
    <property type="entry name" value="eIF3k"/>
</dbReference>
<proteinExistence type="predicted"/>
<dbReference type="InterPro" id="IPR016024">
    <property type="entry name" value="ARM-type_fold"/>
</dbReference>
<evidence type="ECO:0000259" key="4">
    <source>
        <dbReference type="PROSITE" id="PS50250"/>
    </source>
</evidence>
<sequence>MSVLPEQISQLETSVAAQFSGAQEYNLSEMMNLLKFYNFDPVEVGTEAAKARGLIVARIIIKSLTVSPRADAAAACYLLSATLLEDENVQAALTLQEQFECIRLDAFWASVAKPAVAALIEPVVGFFDNIRDVIAGVVSITYQRLSLSLFGTLVNLSGAELTQFISSKGWTVEGDVLSLPLVPENTSSDGSVVSDNIQLPQLTKLITYASTSN</sequence>
<evidence type="ECO:0000256" key="3">
    <source>
        <dbReference type="ARBA" id="ARBA00022917"/>
    </source>
</evidence>
<dbReference type="Gene3D" id="1.25.40.250">
    <property type="entry name" value="ARM repeat, domain 1"/>
    <property type="match status" value="1"/>
</dbReference>
<dbReference type="SUPFAM" id="SSF46785">
    <property type="entry name" value="Winged helix' DNA-binding domain"/>
    <property type="match status" value="1"/>
</dbReference>
<organism evidence="5">
    <name type="scientific">Fonticula alba</name>
    <name type="common">Slime mold</name>
    <dbReference type="NCBI Taxonomy" id="691883"/>
    <lineage>
        <taxon>Eukaryota</taxon>
        <taxon>Rotosphaerida</taxon>
        <taxon>Fonticulaceae</taxon>
        <taxon>Fonticula</taxon>
    </lineage>
</organism>
<dbReference type="RefSeq" id="XP_009496211.1">
    <property type="nucleotide sequence ID" value="XM_009497936.1"/>
</dbReference>
<reference evidence="5" key="1">
    <citation type="submission" date="2013-04" db="EMBL/GenBank/DDBJ databases">
        <title>The Genome Sequence of Fonticula alba ATCC 38817.</title>
        <authorList>
            <consortium name="The Broad Institute Genomics Platform"/>
            <person name="Russ C."/>
            <person name="Cuomo C."/>
            <person name="Burger G."/>
            <person name="Gray M.W."/>
            <person name="Holland P.W.H."/>
            <person name="King N."/>
            <person name="Lang F.B.F."/>
            <person name="Roger A.J."/>
            <person name="Ruiz-Trillo I."/>
            <person name="Brown M."/>
            <person name="Walker B."/>
            <person name="Young S."/>
            <person name="Zeng Q."/>
            <person name="Gargeya S."/>
            <person name="Fitzgerald M."/>
            <person name="Haas B."/>
            <person name="Abouelleil A."/>
            <person name="Allen A.W."/>
            <person name="Alvarado L."/>
            <person name="Arachchi H.M."/>
            <person name="Berlin A.M."/>
            <person name="Chapman S.B."/>
            <person name="Gainer-Dewar J."/>
            <person name="Goldberg J."/>
            <person name="Griggs A."/>
            <person name="Gujja S."/>
            <person name="Hansen M."/>
            <person name="Howarth C."/>
            <person name="Imamovic A."/>
            <person name="Ireland A."/>
            <person name="Larimer J."/>
            <person name="McCowan C."/>
            <person name="Murphy C."/>
            <person name="Pearson M."/>
            <person name="Poon T.W."/>
            <person name="Priest M."/>
            <person name="Roberts A."/>
            <person name="Saif S."/>
            <person name="Shea T."/>
            <person name="Sisk P."/>
            <person name="Sykes S."/>
            <person name="Wortman J."/>
            <person name="Nusbaum C."/>
            <person name="Birren B."/>
        </authorList>
    </citation>
    <scope>NUCLEOTIDE SEQUENCE [LARGE SCALE GENOMIC DNA]</scope>
    <source>
        <strain evidence="5">ATCC 38817</strain>
    </source>
</reference>
<accession>A0A058Z699</accession>
<dbReference type="Proteomes" id="UP000030693">
    <property type="component" value="Unassembled WGS sequence"/>
</dbReference>
<dbReference type="PANTHER" id="PTHR13022">
    <property type="entry name" value="EUKARYOTIC TRANSLATION INITIATION FACTOR 3 SUBUNIT 11"/>
    <property type="match status" value="1"/>
</dbReference>
<dbReference type="GO" id="GO:0043022">
    <property type="term" value="F:ribosome binding"/>
    <property type="evidence" value="ECO:0007669"/>
    <property type="project" value="InterPro"/>
</dbReference>
<protein>
    <recommendedName>
        <fullName evidence="4">PCI domain-containing protein</fullName>
    </recommendedName>
</protein>
<dbReference type="InterPro" id="IPR000717">
    <property type="entry name" value="PCI_dom"/>
</dbReference>
<name>A0A058Z699_FONAL</name>
<dbReference type="InterPro" id="IPR036390">
    <property type="entry name" value="WH_DNA-bd_sf"/>
</dbReference>
<dbReference type="OrthoDB" id="337745at2759"/>
<gene>
    <name evidence="5" type="ORF">H696_04062</name>
</gene>
<dbReference type="GO" id="GO:0003743">
    <property type="term" value="F:translation initiation factor activity"/>
    <property type="evidence" value="ECO:0007669"/>
    <property type="project" value="UniProtKB-KW"/>
</dbReference>